<dbReference type="PANTHER" id="PTHR34512">
    <property type="entry name" value="CELL SURFACE PROTEIN"/>
    <property type="match status" value="1"/>
</dbReference>
<dbReference type="EMBL" id="JAMQBK010000048">
    <property type="protein sequence ID" value="MCM2372556.1"/>
    <property type="molecule type" value="Genomic_DNA"/>
</dbReference>
<sequence>MRVLVLSRKLSICFVYALTAVMAAAASVSPAESPEAVVDEAAKEIADDSWTRFHGPNGRGLVPTGGLPESWTSDDYRWTVQLDGTDVGSPVATDTQVFLLDSSVEPTRPGASGSIDLVALELASGKELWRRSHPVADTKRHTRNSPASTTPAVAGDRVYIAYGDADGAYLYAYSLDGAPLWQRQLGPWSGVHGFGTSPMVVGSQVILFNSQQADQLAPWQVAGSSRMMSFDAATGEDLWNTPLRTTRPSYGVPAVYRPEANGTSSQSDAEWQLIAANTGNGMFGLDATTGEMLWSLDVFSKRCCASPLLVGDVAIASCGSGGGGNVLSAVRIPKQRGEKPEELFRITSAAPYVPSAVAKDGLLFTVADSGIASCFDLNDQGRKVWSQRLGGNFGASPVIVGDQLLMISLDGTAHVTQASGTRGPVSRFELGGKVGATPAISSRCLLLRVGSKLHCLRIEGLES</sequence>
<dbReference type="InterPro" id="IPR018391">
    <property type="entry name" value="PQQ_b-propeller_rpt"/>
</dbReference>
<dbReference type="InterPro" id="IPR002372">
    <property type="entry name" value="PQQ_rpt_dom"/>
</dbReference>
<organism evidence="3 4">
    <name type="scientific">Aporhodopirellula aestuarii</name>
    <dbReference type="NCBI Taxonomy" id="2950107"/>
    <lineage>
        <taxon>Bacteria</taxon>
        <taxon>Pseudomonadati</taxon>
        <taxon>Planctomycetota</taxon>
        <taxon>Planctomycetia</taxon>
        <taxon>Pirellulales</taxon>
        <taxon>Pirellulaceae</taxon>
        <taxon>Aporhodopirellula</taxon>
    </lineage>
</organism>
<protein>
    <submittedName>
        <fullName evidence="3">PQQ-binding-like beta-propeller repeat protein</fullName>
    </submittedName>
</protein>
<dbReference type="InterPro" id="IPR015943">
    <property type="entry name" value="WD40/YVTN_repeat-like_dom_sf"/>
</dbReference>
<accession>A0ABT0U6L3</accession>
<feature type="signal peptide" evidence="1">
    <location>
        <begin position="1"/>
        <end position="25"/>
    </location>
</feature>
<dbReference type="SUPFAM" id="SSF50998">
    <property type="entry name" value="Quinoprotein alcohol dehydrogenase-like"/>
    <property type="match status" value="1"/>
</dbReference>
<dbReference type="Pfam" id="PF13360">
    <property type="entry name" value="PQQ_2"/>
    <property type="match status" value="1"/>
</dbReference>
<dbReference type="SMART" id="SM00564">
    <property type="entry name" value="PQQ"/>
    <property type="match status" value="4"/>
</dbReference>
<comment type="caution">
    <text evidence="3">The sequence shown here is derived from an EMBL/GenBank/DDBJ whole genome shotgun (WGS) entry which is preliminary data.</text>
</comment>
<dbReference type="InterPro" id="IPR011047">
    <property type="entry name" value="Quinoprotein_ADH-like_sf"/>
</dbReference>
<keyword evidence="1" id="KW-0732">Signal</keyword>
<feature type="domain" description="Pyrrolo-quinoline quinone repeat" evidence="2">
    <location>
        <begin position="78"/>
        <end position="247"/>
    </location>
</feature>
<evidence type="ECO:0000313" key="4">
    <source>
        <dbReference type="Proteomes" id="UP001202961"/>
    </source>
</evidence>
<dbReference type="Gene3D" id="2.130.10.10">
    <property type="entry name" value="YVTN repeat-like/Quinoprotein amine dehydrogenase"/>
    <property type="match status" value="2"/>
</dbReference>
<dbReference type="Proteomes" id="UP001202961">
    <property type="component" value="Unassembled WGS sequence"/>
</dbReference>
<feature type="chain" id="PRO_5045130649" evidence="1">
    <location>
        <begin position="26"/>
        <end position="463"/>
    </location>
</feature>
<evidence type="ECO:0000256" key="1">
    <source>
        <dbReference type="SAM" id="SignalP"/>
    </source>
</evidence>
<evidence type="ECO:0000259" key="2">
    <source>
        <dbReference type="Pfam" id="PF13360"/>
    </source>
</evidence>
<proteinExistence type="predicted"/>
<reference evidence="3 4" key="1">
    <citation type="journal article" date="2022" name="Syst. Appl. Microbiol.">
        <title>Rhodopirellula aestuarii sp. nov., a novel member of the genus Rhodopirellula isolated from brackish sediments collected in the Tagus River estuary, Portugal.</title>
        <authorList>
            <person name="Vitorino I.R."/>
            <person name="Klimek D."/>
            <person name="Calusinska M."/>
            <person name="Lobo-da-Cunha A."/>
            <person name="Vasconcelos V."/>
            <person name="Lage O.M."/>
        </authorList>
    </citation>
    <scope>NUCLEOTIDE SEQUENCE [LARGE SCALE GENOMIC DNA]</scope>
    <source>
        <strain evidence="3 4">ICT_H3.1</strain>
    </source>
</reference>
<dbReference type="RefSeq" id="WP_250930190.1">
    <property type="nucleotide sequence ID" value="NZ_JAMQBK010000048.1"/>
</dbReference>
<keyword evidence="4" id="KW-1185">Reference proteome</keyword>
<name>A0ABT0U6L3_9BACT</name>
<gene>
    <name evidence="3" type="ORF">NB063_18250</name>
</gene>
<evidence type="ECO:0000313" key="3">
    <source>
        <dbReference type="EMBL" id="MCM2372556.1"/>
    </source>
</evidence>
<dbReference type="PANTHER" id="PTHR34512:SF30">
    <property type="entry name" value="OUTER MEMBRANE PROTEIN ASSEMBLY FACTOR BAMB"/>
    <property type="match status" value="1"/>
</dbReference>